<dbReference type="Pfam" id="PF04299">
    <property type="entry name" value="FMN_bind_2"/>
    <property type="match status" value="1"/>
</dbReference>
<dbReference type="OrthoDB" id="9794948at2"/>
<accession>A0A2K8YY36</accession>
<organism evidence="2 3">
    <name type="scientific">Spirosoma pollinicola</name>
    <dbReference type="NCBI Taxonomy" id="2057025"/>
    <lineage>
        <taxon>Bacteria</taxon>
        <taxon>Pseudomonadati</taxon>
        <taxon>Bacteroidota</taxon>
        <taxon>Cytophagia</taxon>
        <taxon>Cytophagales</taxon>
        <taxon>Cytophagaceae</taxon>
        <taxon>Spirosoma</taxon>
    </lineage>
</organism>
<dbReference type="PANTHER" id="PTHR35802">
    <property type="entry name" value="PROTEASE SYNTHASE AND SPORULATION PROTEIN PAI 2"/>
    <property type="match status" value="1"/>
</dbReference>
<dbReference type="GO" id="GO:0008233">
    <property type="term" value="F:peptidase activity"/>
    <property type="evidence" value="ECO:0007669"/>
    <property type="project" value="UniProtKB-KW"/>
</dbReference>
<dbReference type="Gene3D" id="2.30.110.10">
    <property type="entry name" value="Electron Transport, Fmn-binding Protein, Chain A"/>
    <property type="match status" value="1"/>
</dbReference>
<dbReference type="InterPro" id="IPR007396">
    <property type="entry name" value="TR_PAI2-type"/>
</dbReference>
<dbReference type="RefSeq" id="WP_100988211.1">
    <property type="nucleotide sequence ID" value="NZ_CP025096.1"/>
</dbReference>
<feature type="compositionally biased region" description="Basic and acidic residues" evidence="1">
    <location>
        <begin position="190"/>
        <end position="208"/>
    </location>
</feature>
<feature type="region of interest" description="Disordered" evidence="1">
    <location>
        <begin position="190"/>
        <end position="226"/>
    </location>
</feature>
<dbReference type="GO" id="GO:0006508">
    <property type="term" value="P:proteolysis"/>
    <property type="evidence" value="ECO:0007669"/>
    <property type="project" value="UniProtKB-KW"/>
</dbReference>
<dbReference type="AlphaFoldDB" id="A0A2K8YY36"/>
<sequence>MYTPKTFQETDRDTLFQFIRDNSFALLISTGNDGIPVATHLPIELLPSTDGQFHLVGHLAKANPHWKLLTGQTPALAVFSGAHSYISSSWYDHVNVPTWNYLSVHVTGRTTLLTDDQTLDFLRKQVDKYEVRSACPVSVDSMTEAYVRKEMRGVVAFSMTLDSIQGTAKLSQNRDDKNYRNIITELRHTGDENAEKMAAEMVSRRPASDSEPAGVGPMGKLPSSDQ</sequence>
<name>A0A2K8YY36_9BACT</name>
<proteinExistence type="predicted"/>
<dbReference type="SUPFAM" id="SSF50475">
    <property type="entry name" value="FMN-binding split barrel"/>
    <property type="match status" value="1"/>
</dbReference>
<keyword evidence="3" id="KW-1185">Reference proteome</keyword>
<evidence type="ECO:0000256" key="1">
    <source>
        <dbReference type="SAM" id="MobiDB-lite"/>
    </source>
</evidence>
<evidence type="ECO:0000313" key="2">
    <source>
        <dbReference type="EMBL" id="AUD02494.1"/>
    </source>
</evidence>
<dbReference type="Proteomes" id="UP000232883">
    <property type="component" value="Chromosome"/>
</dbReference>
<gene>
    <name evidence="2" type="ORF">CWM47_12045</name>
</gene>
<reference evidence="2 3" key="1">
    <citation type="submission" date="2017-11" db="EMBL/GenBank/DDBJ databases">
        <title>Taxonomic description and genome sequences of Spirosoma HA7 sp. nov., isolated from pollen microhabitat of Corylus avellana.</title>
        <authorList>
            <person name="Ambika Manirajan B."/>
            <person name="Suarez C."/>
            <person name="Ratering S."/>
            <person name="Geissler-Plaum R."/>
            <person name="Cardinale M."/>
            <person name="Sylvia S."/>
        </authorList>
    </citation>
    <scope>NUCLEOTIDE SEQUENCE [LARGE SCALE GENOMIC DNA]</scope>
    <source>
        <strain evidence="2 3">HA7</strain>
    </source>
</reference>
<evidence type="ECO:0000313" key="3">
    <source>
        <dbReference type="Proteomes" id="UP000232883"/>
    </source>
</evidence>
<dbReference type="KEGG" id="spir:CWM47_12045"/>
<keyword evidence="2" id="KW-0645">Protease</keyword>
<dbReference type="PIRSF" id="PIRSF010372">
    <property type="entry name" value="PaiB"/>
    <property type="match status" value="1"/>
</dbReference>
<dbReference type="InterPro" id="IPR012349">
    <property type="entry name" value="Split_barrel_FMN-bd"/>
</dbReference>
<dbReference type="PANTHER" id="PTHR35802:SF1">
    <property type="entry name" value="PROTEASE SYNTHASE AND SPORULATION PROTEIN PAI 2"/>
    <property type="match status" value="1"/>
</dbReference>
<dbReference type="EMBL" id="CP025096">
    <property type="protein sequence ID" value="AUD02494.1"/>
    <property type="molecule type" value="Genomic_DNA"/>
</dbReference>
<protein>
    <submittedName>
        <fullName evidence="2">Protease</fullName>
    </submittedName>
</protein>
<keyword evidence="2" id="KW-0378">Hydrolase</keyword>